<proteinExistence type="predicted"/>
<reference evidence="1 2" key="2">
    <citation type="submission" date="2018-11" db="EMBL/GenBank/DDBJ databases">
        <authorList>
            <consortium name="Pathogen Informatics"/>
        </authorList>
    </citation>
    <scope>NUCLEOTIDE SEQUENCE [LARGE SCALE GENOMIC DNA]</scope>
</reference>
<accession>A0A0R3Q592</accession>
<dbReference type="AlphaFoldDB" id="A0A0R3Q592"/>
<sequence length="51" mass="5893">MGKQRQFMNAELELFSNTFSTVIQRIKESPLQHQLFLISGKTWNGVRGMPP</sequence>
<reference evidence="3" key="1">
    <citation type="submission" date="2017-02" db="UniProtKB">
        <authorList>
            <consortium name="WormBaseParasite"/>
        </authorList>
    </citation>
    <scope>IDENTIFICATION</scope>
</reference>
<name>A0A0R3Q592_9BILA</name>
<protein>
    <submittedName>
        <fullName evidence="3">AraC family transcriptional regulator</fullName>
    </submittedName>
</protein>
<evidence type="ECO:0000313" key="1">
    <source>
        <dbReference type="EMBL" id="VDO08714.1"/>
    </source>
</evidence>
<organism evidence="3">
    <name type="scientific">Brugia timori</name>
    <dbReference type="NCBI Taxonomy" id="42155"/>
    <lineage>
        <taxon>Eukaryota</taxon>
        <taxon>Metazoa</taxon>
        <taxon>Ecdysozoa</taxon>
        <taxon>Nematoda</taxon>
        <taxon>Chromadorea</taxon>
        <taxon>Rhabditida</taxon>
        <taxon>Spirurina</taxon>
        <taxon>Spiruromorpha</taxon>
        <taxon>Filarioidea</taxon>
        <taxon>Onchocercidae</taxon>
        <taxon>Brugia</taxon>
    </lineage>
</organism>
<dbReference type="EMBL" id="UZAG01000516">
    <property type="protein sequence ID" value="VDO08714.1"/>
    <property type="molecule type" value="Genomic_DNA"/>
</dbReference>
<gene>
    <name evidence="1" type="ORF">BTMF_LOCUS822</name>
</gene>
<dbReference type="WBParaSite" id="BTMF_0000148201-mRNA-1">
    <property type="protein sequence ID" value="BTMF_0000148201-mRNA-1"/>
    <property type="gene ID" value="BTMF_0000148201"/>
</dbReference>
<evidence type="ECO:0000313" key="2">
    <source>
        <dbReference type="Proteomes" id="UP000280834"/>
    </source>
</evidence>
<evidence type="ECO:0000313" key="3">
    <source>
        <dbReference type="WBParaSite" id="BTMF_0000148201-mRNA-1"/>
    </source>
</evidence>
<keyword evidence="2" id="KW-1185">Reference proteome</keyword>
<dbReference type="Proteomes" id="UP000280834">
    <property type="component" value="Unassembled WGS sequence"/>
</dbReference>